<dbReference type="EnsemblMetazoa" id="XM_038018624.1">
    <property type="protein sequence ID" value="XP_037874552.1"/>
    <property type="gene ID" value="LOC119630132"/>
</dbReference>
<keyword evidence="1" id="KW-0732">Signal</keyword>
<protein>
    <submittedName>
        <fullName evidence="2">Uncharacterized protein</fullName>
    </submittedName>
</protein>
<dbReference type="KEGG" id="bmor:119630132"/>
<evidence type="ECO:0000313" key="2">
    <source>
        <dbReference type="EnsemblMetazoa" id="XP_037874552.1"/>
    </source>
</evidence>
<organism evidence="2 3">
    <name type="scientific">Bombyx mori</name>
    <name type="common">Silk moth</name>
    <dbReference type="NCBI Taxonomy" id="7091"/>
    <lineage>
        <taxon>Eukaryota</taxon>
        <taxon>Metazoa</taxon>
        <taxon>Ecdysozoa</taxon>
        <taxon>Arthropoda</taxon>
        <taxon>Hexapoda</taxon>
        <taxon>Insecta</taxon>
        <taxon>Pterygota</taxon>
        <taxon>Neoptera</taxon>
        <taxon>Endopterygota</taxon>
        <taxon>Lepidoptera</taxon>
        <taxon>Glossata</taxon>
        <taxon>Ditrysia</taxon>
        <taxon>Bombycoidea</taxon>
        <taxon>Bombycidae</taxon>
        <taxon>Bombycinae</taxon>
        <taxon>Bombyx</taxon>
    </lineage>
</organism>
<name>A0A8R2M4Q4_BOMMO</name>
<dbReference type="Proteomes" id="UP000005204">
    <property type="component" value="Unassembled WGS sequence"/>
</dbReference>
<accession>A0A8R2M4Q4</accession>
<reference evidence="3" key="1">
    <citation type="journal article" date="2008" name="Insect Biochem. Mol. Biol.">
        <title>The genome of a lepidopteran model insect, the silkworm Bombyx mori.</title>
        <authorList>
            <consortium name="International Silkworm Genome Consortium"/>
        </authorList>
    </citation>
    <scope>NUCLEOTIDE SEQUENCE [LARGE SCALE GENOMIC DNA]</scope>
    <source>
        <strain evidence="3">p50T</strain>
    </source>
</reference>
<dbReference type="RefSeq" id="XP_037874551.1">
    <property type="nucleotide sequence ID" value="XM_038018623.2"/>
</dbReference>
<dbReference type="EnsemblMetazoa" id="XM_038018623.1">
    <property type="protein sequence ID" value="XP_037874551.1"/>
    <property type="gene ID" value="LOC119630132"/>
</dbReference>
<feature type="chain" id="PRO_5036434092" evidence="1">
    <location>
        <begin position="20"/>
        <end position="252"/>
    </location>
</feature>
<evidence type="ECO:0000256" key="1">
    <source>
        <dbReference type="SAM" id="SignalP"/>
    </source>
</evidence>
<dbReference type="GeneID" id="119630132"/>
<reference evidence="2" key="2">
    <citation type="submission" date="2022-06" db="UniProtKB">
        <authorList>
            <consortium name="EnsemblMetazoa"/>
        </authorList>
    </citation>
    <scope>IDENTIFICATION</scope>
    <source>
        <strain evidence="2">p50T (Dazao)</strain>
    </source>
</reference>
<evidence type="ECO:0000313" key="3">
    <source>
        <dbReference type="Proteomes" id="UP000005204"/>
    </source>
</evidence>
<feature type="signal peptide" evidence="1">
    <location>
        <begin position="1"/>
        <end position="19"/>
    </location>
</feature>
<proteinExistence type="predicted"/>
<sequence length="252" mass="29113">MELMSPLLFYAILLPTALGRLLFKPDWEPKLNHSIKTRHNPTAHKKLLLNFNGIPLVNVISELQLVFNDVNCQKCTDCMERAVKAFIINQHIISSRPNLEDFQNDVLYEKLNINRNKRDANKKVDAPNEKNTNKVKTKRTKANKITVTKYDVDGEVYALKVHETIHLKEKANNTITSCHVYGVKKSFPCETPEANSIVINLTRKRKANKTKKIKEKTIVVGTTNRIPAMFRKRQLDDSQIPEHFRTSIEDFY</sequence>
<dbReference type="AlphaFoldDB" id="A0A8R2M4Q4"/>
<keyword evidence="3" id="KW-1185">Reference proteome</keyword>